<feature type="compositionally biased region" description="Acidic residues" evidence="1">
    <location>
        <begin position="74"/>
        <end position="85"/>
    </location>
</feature>
<feature type="region of interest" description="Disordered" evidence="1">
    <location>
        <begin position="29"/>
        <end position="148"/>
    </location>
</feature>
<reference evidence="2" key="1">
    <citation type="submission" date="2013-12" db="EMBL/GenBank/DDBJ databases">
        <title>The Genome Sequence of Aphanomyces astaci APO3.</title>
        <authorList>
            <consortium name="The Broad Institute Genomics Platform"/>
            <person name="Russ C."/>
            <person name="Tyler B."/>
            <person name="van West P."/>
            <person name="Dieguez-Uribeondo J."/>
            <person name="Young S.K."/>
            <person name="Zeng Q."/>
            <person name="Gargeya S."/>
            <person name="Fitzgerald M."/>
            <person name="Abouelleil A."/>
            <person name="Alvarado L."/>
            <person name="Chapman S.B."/>
            <person name="Gainer-Dewar J."/>
            <person name="Goldberg J."/>
            <person name="Griggs A."/>
            <person name="Gujja S."/>
            <person name="Hansen M."/>
            <person name="Howarth C."/>
            <person name="Imamovic A."/>
            <person name="Ireland A."/>
            <person name="Larimer J."/>
            <person name="McCowan C."/>
            <person name="Murphy C."/>
            <person name="Pearson M."/>
            <person name="Poon T.W."/>
            <person name="Priest M."/>
            <person name="Roberts A."/>
            <person name="Saif S."/>
            <person name="Shea T."/>
            <person name="Sykes S."/>
            <person name="Wortman J."/>
            <person name="Nusbaum C."/>
            <person name="Birren B."/>
        </authorList>
    </citation>
    <scope>NUCLEOTIDE SEQUENCE [LARGE SCALE GENOMIC DNA]</scope>
    <source>
        <strain evidence="2">APO3</strain>
    </source>
</reference>
<feature type="compositionally biased region" description="Polar residues" evidence="1">
    <location>
        <begin position="103"/>
        <end position="114"/>
    </location>
</feature>
<gene>
    <name evidence="2" type="ORF">H257_10395</name>
</gene>
<evidence type="ECO:0000256" key="1">
    <source>
        <dbReference type="SAM" id="MobiDB-lite"/>
    </source>
</evidence>
<name>W4G640_APHAT</name>
<dbReference type="EMBL" id="KI913141">
    <property type="protein sequence ID" value="ETV75182.1"/>
    <property type="molecule type" value="Genomic_DNA"/>
</dbReference>
<feature type="compositionally biased region" description="Polar residues" evidence="1">
    <location>
        <begin position="31"/>
        <end position="41"/>
    </location>
</feature>
<dbReference type="OrthoDB" id="79636at2759"/>
<dbReference type="AlphaFoldDB" id="W4G640"/>
<protein>
    <submittedName>
        <fullName evidence="2">Uncharacterized protein</fullName>
    </submittedName>
</protein>
<organism evidence="2">
    <name type="scientific">Aphanomyces astaci</name>
    <name type="common">Crayfish plague agent</name>
    <dbReference type="NCBI Taxonomy" id="112090"/>
    <lineage>
        <taxon>Eukaryota</taxon>
        <taxon>Sar</taxon>
        <taxon>Stramenopiles</taxon>
        <taxon>Oomycota</taxon>
        <taxon>Saprolegniomycetes</taxon>
        <taxon>Saprolegniales</taxon>
        <taxon>Verrucalvaceae</taxon>
        <taxon>Aphanomyces</taxon>
    </lineage>
</organism>
<sequence>MERDTAAVNASMQKAAKKLQDAIMGVRKARQNQPMHSQVNVEETLPRAAASSRHGTLTSKALPSSSSWLHDEYLESSDSEMEEHDDVSIGSTMSDEDLAGEDNQLSACTSPTKSTEQRPHNELRHSSASGSLPSINDRFADPLPSDPRAAAVDSMIDQMKLKMDELSELKATIMHTFVHACGRIDAFVRSTIGQPPRLHHVEVMPDIQHMDQVVSRWERSLADWNMRVREDLAHECRREVLGMQQAWRLQEDVDQDNRMQMAMEDGAAVTWRRWHRSHESLAPTMRIEMPAKMTLQQEEANEAMHMHVEDWQSRCMVLHTQLRHARTETEAHKHGHAMLRLQLTSIDARLQEAIHQVHMQEEIAAHVQSTQEHNMREVEALNYKLLNTLVDQDRQLQLKEAAMLERIQAIDADRAQLRCEHLAFEQQKKAILSDLKNVCDYFSTYESSHPSSSAKDDLRLEMLRTVAKY</sequence>
<dbReference type="RefSeq" id="XP_009835230.1">
    <property type="nucleotide sequence ID" value="XM_009836928.1"/>
</dbReference>
<proteinExistence type="predicted"/>
<evidence type="ECO:0000313" key="2">
    <source>
        <dbReference type="EMBL" id="ETV75182.1"/>
    </source>
</evidence>
<feature type="compositionally biased region" description="Polar residues" evidence="1">
    <location>
        <begin position="53"/>
        <end position="68"/>
    </location>
</feature>
<accession>W4G640</accession>
<feature type="compositionally biased region" description="Basic and acidic residues" evidence="1">
    <location>
        <begin position="115"/>
        <end position="125"/>
    </location>
</feature>
<dbReference type="VEuPathDB" id="FungiDB:H257_10395"/>
<dbReference type="GeneID" id="20812391"/>